<protein>
    <submittedName>
        <fullName evidence="5">LuxR family maltose regulon positive regulatory protein</fullName>
    </submittedName>
</protein>
<dbReference type="Gene3D" id="1.10.10.10">
    <property type="entry name" value="Winged helix-like DNA-binding domain superfamily/Winged helix DNA-binding domain"/>
    <property type="match status" value="1"/>
</dbReference>
<dbReference type="InterPro" id="IPR059106">
    <property type="entry name" value="WHD_MalT"/>
</dbReference>
<proteinExistence type="predicted"/>
<reference evidence="5 6" key="1">
    <citation type="submission" date="2018-02" db="EMBL/GenBank/DDBJ databases">
        <title>Genomic Encyclopedia of Archaeal and Bacterial Type Strains, Phase II (KMG-II): from individual species to whole genera.</title>
        <authorList>
            <person name="Goeker M."/>
        </authorList>
    </citation>
    <scope>NUCLEOTIDE SEQUENCE [LARGE SCALE GENOMIC DNA]</scope>
    <source>
        <strain evidence="5 6">DSM 3808</strain>
    </source>
</reference>
<dbReference type="InterPro" id="IPR036388">
    <property type="entry name" value="WH-like_DNA-bd_sf"/>
</dbReference>
<dbReference type="PROSITE" id="PS50043">
    <property type="entry name" value="HTH_LUXR_2"/>
    <property type="match status" value="1"/>
</dbReference>
<keyword evidence="1" id="KW-0805">Transcription regulation</keyword>
<sequence>MEHSSDILLLTTKLKIPAPRKNYIVRQGLFEQLLKCGEMSIIFLSGGAGTGKTTLLSSFIQKKELKNVCWLSLDSSNTNVYSFWLYFTAAVSPFLKDEGSLFNLLRTNPDTKYMENLLITLINQLWGDEEYYMVLDDVQCIRDEALVRTFEFFIEAMPSNFHFFMLSREDPPVYLGPMAVSGRLMFIDGKQMQLTPEEGISFLKDTMKLEGSEEELYQLNDYAEGWIGGLQLAAAAKAAGKYSGQLLRAGGGIASQYLTREIIDALTEPEQDFLIKTGYLSYFDGEICQKLFHSLTKQDFNQMMERFMEKNLFIICLDEQNGIYRYHNILSEYLKQQFLCLPDEEKSECYKITAEAFENKGEYEEALQEHCEAGNYNEVLRITKLMEGRIEAWNYLDRVPIELLFQDADLAAQCFLYNLGNINTERCHVIYEKFKELYQDTDLFRFVDFAQIYFTSKDGILPQCPALTDEQMEQIPFGPVMKAVLLIENAGALLDRMNYEEAEACILKGIKIASGLNSFIGFFAYNQLSQVYEEMGRLNDCFSCYTKSKEILKTVSGLMGIDTNYYFGLAGVYMRRMELDQAKDVLEQTRQMLTERHIHADITDMTLAYHLVEMKFLSGENDTAVSYVEGILSEYPNYSVLSLGRLLYELACINRLSESLSERFLNELKIAAKYKQQPFMKLLRARILFQRGMADEALKETEDILAASRLHHNMLRLTEAGILKIVMLSHMPGGGSQREITNLLVEEIHYSYKNRILMPFYLDRITLLPLLKELYQKSSGKQLMSPEEVLFLSDIIMICGGQTVKENSIEMLSAREQEVLSQLSLGITNREIAENLCISQATVKTHVLSIFGKLGVSSRMMAVEKARKDGLL</sequence>
<organism evidence="5 6">
    <name type="scientific">Lacrimispora xylanisolvens</name>
    <dbReference type="NCBI Taxonomy" id="384636"/>
    <lineage>
        <taxon>Bacteria</taxon>
        <taxon>Bacillati</taxon>
        <taxon>Bacillota</taxon>
        <taxon>Clostridia</taxon>
        <taxon>Lachnospirales</taxon>
        <taxon>Lachnospiraceae</taxon>
        <taxon>Lacrimispora</taxon>
    </lineage>
</organism>
<dbReference type="InterPro" id="IPR000792">
    <property type="entry name" value="Tscrpt_reg_LuxR_C"/>
</dbReference>
<evidence type="ECO:0000259" key="4">
    <source>
        <dbReference type="PROSITE" id="PS50043"/>
    </source>
</evidence>
<dbReference type="InterPro" id="IPR016032">
    <property type="entry name" value="Sig_transdc_resp-reg_C-effctor"/>
</dbReference>
<dbReference type="Pfam" id="PF00196">
    <property type="entry name" value="GerE"/>
    <property type="match status" value="1"/>
</dbReference>
<dbReference type="SUPFAM" id="SSF48452">
    <property type="entry name" value="TPR-like"/>
    <property type="match status" value="1"/>
</dbReference>
<dbReference type="AlphaFoldDB" id="A0A2S6HPT0"/>
<dbReference type="EMBL" id="PTJA01000009">
    <property type="protein sequence ID" value="PPK79589.1"/>
    <property type="molecule type" value="Genomic_DNA"/>
</dbReference>
<evidence type="ECO:0000256" key="1">
    <source>
        <dbReference type="ARBA" id="ARBA00023015"/>
    </source>
</evidence>
<dbReference type="Pfam" id="PF25873">
    <property type="entry name" value="WHD_MalT"/>
    <property type="match status" value="1"/>
</dbReference>
<evidence type="ECO:0000256" key="2">
    <source>
        <dbReference type="ARBA" id="ARBA00023125"/>
    </source>
</evidence>
<evidence type="ECO:0000256" key="3">
    <source>
        <dbReference type="ARBA" id="ARBA00023163"/>
    </source>
</evidence>
<feature type="domain" description="HTH luxR-type" evidence="4">
    <location>
        <begin position="805"/>
        <end position="870"/>
    </location>
</feature>
<dbReference type="OrthoDB" id="965844at2"/>
<dbReference type="Proteomes" id="UP000237749">
    <property type="component" value="Unassembled WGS sequence"/>
</dbReference>
<evidence type="ECO:0000313" key="6">
    <source>
        <dbReference type="Proteomes" id="UP000237749"/>
    </source>
</evidence>
<dbReference type="SMART" id="SM00421">
    <property type="entry name" value="HTH_LUXR"/>
    <property type="match status" value="1"/>
</dbReference>
<dbReference type="SUPFAM" id="SSF52540">
    <property type="entry name" value="P-loop containing nucleoside triphosphate hydrolases"/>
    <property type="match status" value="1"/>
</dbReference>
<dbReference type="GO" id="GO:0003677">
    <property type="term" value="F:DNA binding"/>
    <property type="evidence" value="ECO:0007669"/>
    <property type="project" value="UniProtKB-KW"/>
</dbReference>
<dbReference type="SUPFAM" id="SSF46894">
    <property type="entry name" value="C-terminal effector domain of the bipartite response regulators"/>
    <property type="match status" value="1"/>
</dbReference>
<comment type="caution">
    <text evidence="5">The sequence shown here is derived from an EMBL/GenBank/DDBJ whole genome shotgun (WGS) entry which is preliminary data.</text>
</comment>
<keyword evidence="6" id="KW-1185">Reference proteome</keyword>
<dbReference type="Gene3D" id="3.40.50.300">
    <property type="entry name" value="P-loop containing nucleotide triphosphate hydrolases"/>
    <property type="match status" value="1"/>
</dbReference>
<dbReference type="PRINTS" id="PR00038">
    <property type="entry name" value="HTHLUXR"/>
</dbReference>
<gene>
    <name evidence="5" type="ORF">BXY41_10967</name>
</gene>
<dbReference type="PROSITE" id="PS00622">
    <property type="entry name" value="HTH_LUXR_1"/>
    <property type="match status" value="1"/>
</dbReference>
<name>A0A2S6HPT0_9FIRM</name>
<accession>A0A2S6HPT0</accession>
<dbReference type="CDD" id="cd06170">
    <property type="entry name" value="LuxR_C_like"/>
    <property type="match status" value="1"/>
</dbReference>
<dbReference type="InterPro" id="IPR027417">
    <property type="entry name" value="P-loop_NTPase"/>
</dbReference>
<evidence type="ECO:0000313" key="5">
    <source>
        <dbReference type="EMBL" id="PPK79589.1"/>
    </source>
</evidence>
<dbReference type="Gene3D" id="1.25.40.10">
    <property type="entry name" value="Tetratricopeptide repeat domain"/>
    <property type="match status" value="1"/>
</dbReference>
<keyword evidence="2" id="KW-0238">DNA-binding</keyword>
<keyword evidence="3" id="KW-0804">Transcription</keyword>
<dbReference type="InterPro" id="IPR011990">
    <property type="entry name" value="TPR-like_helical_dom_sf"/>
</dbReference>
<dbReference type="PANTHER" id="PTHR44688">
    <property type="entry name" value="DNA-BINDING TRANSCRIPTIONAL ACTIVATOR DEVR_DOSR"/>
    <property type="match status" value="1"/>
</dbReference>
<dbReference type="PANTHER" id="PTHR44688:SF16">
    <property type="entry name" value="DNA-BINDING TRANSCRIPTIONAL ACTIVATOR DEVR_DOSR"/>
    <property type="match status" value="1"/>
</dbReference>
<dbReference type="GO" id="GO:0006355">
    <property type="term" value="P:regulation of DNA-templated transcription"/>
    <property type="evidence" value="ECO:0007669"/>
    <property type="project" value="InterPro"/>
</dbReference>